<evidence type="ECO:0000256" key="2">
    <source>
        <dbReference type="SAM" id="MobiDB-lite"/>
    </source>
</evidence>
<evidence type="ECO:0000313" key="3">
    <source>
        <dbReference type="EMBL" id="TNV81408.1"/>
    </source>
</evidence>
<gene>
    <name evidence="3" type="ORF">FGO68_gene17286</name>
</gene>
<evidence type="ECO:0000313" key="4">
    <source>
        <dbReference type="Proteomes" id="UP000785679"/>
    </source>
</evidence>
<organism evidence="3 4">
    <name type="scientific">Halteria grandinella</name>
    <dbReference type="NCBI Taxonomy" id="5974"/>
    <lineage>
        <taxon>Eukaryota</taxon>
        <taxon>Sar</taxon>
        <taxon>Alveolata</taxon>
        <taxon>Ciliophora</taxon>
        <taxon>Intramacronucleata</taxon>
        <taxon>Spirotrichea</taxon>
        <taxon>Stichotrichia</taxon>
        <taxon>Sporadotrichida</taxon>
        <taxon>Halteriidae</taxon>
        <taxon>Halteria</taxon>
    </lineage>
</organism>
<evidence type="ECO:0000256" key="1">
    <source>
        <dbReference type="SAM" id="Coils"/>
    </source>
</evidence>
<dbReference type="Proteomes" id="UP000785679">
    <property type="component" value="Unassembled WGS sequence"/>
</dbReference>
<protein>
    <submittedName>
        <fullName evidence="3">Uncharacterized protein</fullName>
    </submittedName>
</protein>
<sequence>MSKTWVPVNQDLANIRGTLDPIKESKIKNKFVRVANNSPDYYSSDQDCLKITSECTILIASVLELLLLRLSKNLIDQRPLLTNLINHLKHQRHFLFSVDIQSLDQRVLKNSVSLKRLQKDVQLLRIARSILQDEKDQAYRESTIDRLKQMNERYQRISRKLKKGSVRMSSEAIDKNRSDIATEEIITQEETIANQDSIQQRQLDEAQSRNYQSLIGTSLPAAESFIRQGPSDYRLKKNRKLAQSANKPRNNQTFFYRTQYRPDPLLTQSHQYEYAQHFNTKALNMDQRITYQSQNQEDSRTTEPETNSCLYRSRPVTSGLPFDGIPILTPEDRARPSDESVPHKRRRVKTAGTRNLPETLSSSKLTRMSKNLLCYVQDQPKIAPILLSQFSRKIMRQRSPSNEKTKFRKRELF</sequence>
<keyword evidence="4" id="KW-1185">Reference proteome</keyword>
<keyword evidence="1" id="KW-0175">Coiled coil</keyword>
<dbReference type="AlphaFoldDB" id="A0A8J8T4S2"/>
<reference evidence="3" key="1">
    <citation type="submission" date="2019-06" db="EMBL/GenBank/DDBJ databases">
        <authorList>
            <person name="Zheng W."/>
        </authorList>
    </citation>
    <scope>NUCLEOTIDE SEQUENCE</scope>
    <source>
        <strain evidence="3">QDHG01</strain>
    </source>
</reference>
<feature type="coiled-coil region" evidence="1">
    <location>
        <begin position="114"/>
        <end position="160"/>
    </location>
</feature>
<accession>A0A8J8T4S2</accession>
<comment type="caution">
    <text evidence="3">The sequence shown here is derived from an EMBL/GenBank/DDBJ whole genome shotgun (WGS) entry which is preliminary data.</text>
</comment>
<feature type="region of interest" description="Disordered" evidence="2">
    <location>
        <begin position="292"/>
        <end position="359"/>
    </location>
</feature>
<name>A0A8J8T4S2_HALGN</name>
<dbReference type="EMBL" id="RRYP01006182">
    <property type="protein sequence ID" value="TNV81408.1"/>
    <property type="molecule type" value="Genomic_DNA"/>
</dbReference>
<proteinExistence type="predicted"/>
<feature type="compositionally biased region" description="Basic and acidic residues" evidence="2">
    <location>
        <begin position="330"/>
        <end position="342"/>
    </location>
</feature>